<comment type="caution">
    <text evidence="2">The sequence shown here is derived from an EMBL/GenBank/DDBJ whole genome shotgun (WGS) entry which is preliminary data.</text>
</comment>
<feature type="domain" description="Methyltransferase" evidence="1">
    <location>
        <begin position="65"/>
        <end position="164"/>
    </location>
</feature>
<evidence type="ECO:0000313" key="3">
    <source>
        <dbReference type="Proteomes" id="UP000552757"/>
    </source>
</evidence>
<keyword evidence="3" id="KW-1185">Reference proteome</keyword>
<dbReference type="GO" id="GO:0008168">
    <property type="term" value="F:methyltransferase activity"/>
    <property type="evidence" value="ECO:0007669"/>
    <property type="project" value="UniProtKB-KW"/>
</dbReference>
<accession>A0A7W6DH38</accession>
<keyword evidence="2" id="KW-0489">Methyltransferase</keyword>
<dbReference type="Pfam" id="PF13649">
    <property type="entry name" value="Methyltransf_25"/>
    <property type="match status" value="1"/>
</dbReference>
<dbReference type="CDD" id="cd02440">
    <property type="entry name" value="AdoMet_MTases"/>
    <property type="match status" value="1"/>
</dbReference>
<dbReference type="AlphaFoldDB" id="A0A7W6DH38"/>
<dbReference type="Proteomes" id="UP000552757">
    <property type="component" value="Unassembled WGS sequence"/>
</dbReference>
<dbReference type="EMBL" id="JACIEB010000004">
    <property type="protein sequence ID" value="MBB3982479.1"/>
    <property type="molecule type" value="Genomic_DNA"/>
</dbReference>
<keyword evidence="2" id="KW-0808">Transferase</keyword>
<gene>
    <name evidence="2" type="ORF">GGR44_002142</name>
</gene>
<dbReference type="SUPFAM" id="SSF53335">
    <property type="entry name" value="S-adenosyl-L-methionine-dependent methyltransferases"/>
    <property type="match status" value="1"/>
</dbReference>
<proteinExistence type="predicted"/>
<sequence>MAFDTGKRTQTPLLKRGGAFFRQWMLFARQFARHPGMVGSVIPSSPALVDAMLEQVDWASTRLFVEYGPGMGTFTRTVLERMRPDATLLAIDLNPDFVGWLKREIHDPRLHVVEGSAADVRRFMAGCGHQAADYILSGLPFSTLPRGVGEAIASETAAALRPGGEFLVYQYSAFVRPLLEPRFADVQDRIVWMNIPPARIFRATRTAALAQAA</sequence>
<evidence type="ECO:0000259" key="1">
    <source>
        <dbReference type="Pfam" id="PF13649"/>
    </source>
</evidence>
<organism evidence="2 3">
    <name type="scientific">Sphingobium fontiphilum</name>
    <dbReference type="NCBI Taxonomy" id="944425"/>
    <lineage>
        <taxon>Bacteria</taxon>
        <taxon>Pseudomonadati</taxon>
        <taxon>Pseudomonadota</taxon>
        <taxon>Alphaproteobacteria</taxon>
        <taxon>Sphingomonadales</taxon>
        <taxon>Sphingomonadaceae</taxon>
        <taxon>Sphingobium</taxon>
    </lineage>
</organism>
<dbReference type="RefSeq" id="WP_183955538.1">
    <property type="nucleotide sequence ID" value="NZ_JACIEB010000004.1"/>
</dbReference>
<evidence type="ECO:0000313" key="2">
    <source>
        <dbReference type="EMBL" id="MBB3982479.1"/>
    </source>
</evidence>
<reference evidence="2 3" key="1">
    <citation type="submission" date="2020-08" db="EMBL/GenBank/DDBJ databases">
        <title>Genomic Encyclopedia of Type Strains, Phase IV (KMG-IV): sequencing the most valuable type-strain genomes for metagenomic binning, comparative biology and taxonomic classification.</title>
        <authorList>
            <person name="Goeker M."/>
        </authorList>
    </citation>
    <scope>NUCLEOTIDE SEQUENCE [LARGE SCALE GENOMIC DNA]</scope>
    <source>
        <strain evidence="2 3">DSM 29348</strain>
    </source>
</reference>
<dbReference type="InterPro" id="IPR041698">
    <property type="entry name" value="Methyltransf_25"/>
</dbReference>
<dbReference type="Gene3D" id="3.40.50.150">
    <property type="entry name" value="Vaccinia Virus protein VP39"/>
    <property type="match status" value="1"/>
</dbReference>
<protein>
    <submittedName>
        <fullName evidence="2">Phospholipid N-methyltransferase</fullName>
    </submittedName>
</protein>
<dbReference type="GO" id="GO:0032259">
    <property type="term" value="P:methylation"/>
    <property type="evidence" value="ECO:0007669"/>
    <property type="project" value="UniProtKB-KW"/>
</dbReference>
<name>A0A7W6DH38_9SPHN</name>
<dbReference type="InterPro" id="IPR029063">
    <property type="entry name" value="SAM-dependent_MTases_sf"/>
</dbReference>